<keyword evidence="2" id="KW-1185">Reference proteome</keyword>
<dbReference type="RefSeq" id="WP_042209809.1">
    <property type="nucleotide sequence ID" value="NZ_CP009289.1"/>
</dbReference>
<sequence length="91" mass="10417">MFGLSRANNDVKSLEAAQELLSALETLKGRLNTAFKDRVIDTGYYQSVRADTHSIEQTLRTFALHHERSYNRSVGFVERMQQQQPKGMLSK</sequence>
<evidence type="ECO:0000313" key="2">
    <source>
        <dbReference type="Proteomes" id="UP000029409"/>
    </source>
</evidence>
<protein>
    <submittedName>
        <fullName evidence="1">Uncharacterized protein</fullName>
    </submittedName>
</protein>
<geneLocation type="plasmid" evidence="2"/>
<evidence type="ECO:0000313" key="1">
    <source>
        <dbReference type="EMBL" id="AIQ15271.1"/>
    </source>
</evidence>
<name>A0A089HTA5_PAEDU</name>
<dbReference type="KEGG" id="pdu:PDUR_27995"/>
<organism evidence="1 2">
    <name type="scientific">Paenibacillus durus</name>
    <name type="common">Paenibacillus azotofixans</name>
    <dbReference type="NCBI Taxonomy" id="44251"/>
    <lineage>
        <taxon>Bacteria</taxon>
        <taxon>Bacillati</taxon>
        <taxon>Bacillota</taxon>
        <taxon>Bacilli</taxon>
        <taxon>Bacillales</taxon>
        <taxon>Paenibacillaceae</taxon>
        <taxon>Paenibacillus</taxon>
    </lineage>
</organism>
<dbReference type="AlphaFoldDB" id="A0A089HTA5"/>
<reference evidence="1 2" key="1">
    <citation type="submission" date="2014-08" db="EMBL/GenBank/DDBJ databases">
        <title>Comparative genomics of the Paenibacillus odorifer group.</title>
        <authorList>
            <person name="den Bakker H.C."/>
            <person name="Tsai Y.-C."/>
            <person name="Martin N."/>
            <person name="Korlach J."/>
            <person name="Wiedmann M."/>
        </authorList>
    </citation>
    <scope>NUCLEOTIDE SEQUENCE [LARGE SCALE GENOMIC DNA]</scope>
    <source>
        <strain evidence="1 2">DSM 1735</strain>
        <plasmid evidence="2">Plasmid</plasmid>
    </source>
</reference>
<dbReference type="EMBL" id="CP009289">
    <property type="protein sequence ID" value="AIQ15271.1"/>
    <property type="molecule type" value="Genomic_DNA"/>
</dbReference>
<gene>
    <name evidence="1" type="ORF">PDUR_27995</name>
</gene>
<keyword evidence="1" id="KW-0614">Plasmid</keyword>
<accession>A0A089HTA5</accession>
<proteinExistence type="predicted"/>
<dbReference type="Proteomes" id="UP000029409">
    <property type="component" value="Plasmid unnamed"/>
</dbReference>